<dbReference type="Proteomes" id="UP000751518">
    <property type="component" value="Unassembled WGS sequence"/>
</dbReference>
<dbReference type="InterPro" id="IPR002646">
    <property type="entry name" value="PolA_pol_head_dom"/>
</dbReference>
<dbReference type="Pfam" id="PF01743">
    <property type="entry name" value="PolyA_pol"/>
    <property type="match status" value="1"/>
</dbReference>
<dbReference type="Gene3D" id="1.10.3090.10">
    <property type="entry name" value="cca-adding enzyme, domain 2"/>
    <property type="match status" value="2"/>
</dbReference>
<dbReference type="Gene3D" id="3.30.460.10">
    <property type="entry name" value="Beta Polymerase, domain 2"/>
    <property type="match status" value="1"/>
</dbReference>
<keyword evidence="1 9" id="KW-0808">Transferase</keyword>
<keyword evidence="2" id="KW-0819">tRNA processing</keyword>
<dbReference type="InterPro" id="IPR006674">
    <property type="entry name" value="HD_domain"/>
</dbReference>
<evidence type="ECO:0000256" key="3">
    <source>
        <dbReference type="ARBA" id="ARBA00022695"/>
    </source>
</evidence>
<sequence length="1009" mass="114250">MPDPTPRPRSTSDPTPERTRFTLTELMERFPDNTFESLVEELQNEKFKVLYDLANTTGARIYLTGGIIRDALTGAEPKDFDFVITMPNAEDARLAREQFESHFGTKTTTKDAKGNEVDSINGEYGSLQLRGSNFGVYKFYPTGFEGEEAIDIAFPRTEQAVAGSTGGSRDFDTQADATIPIEDDLSRRDFTINALTLDVTGISGGNAPELIDLFGGLDDLENKVLDSIGDPEKRLNESIDRILRAVRFKNKMGFEMTPRLEEAVYKLGWGDGEYQPALMRRKHDGSLTIPKEKIAVEFLKGFYVNPSGVIEDLNRFGLLRHIFPDLVKKRTFKKGEVTKRYSRNEKVRSAAMSDDFTDENEAIRSQSLSHITAQLRLHKEAFGDEADIDEMIFILFHELGKCQELAIRREGKPDVYDPESYKLGKMQLEGLMSESALYSMESGHKLRVHPEVIADMFNRYPEAISLLSVDHQDKLGEALNNDPRLVSQIHRTFPGLSRDPLWRVLQSDMLTTKHADVARTQLARLGEQISQVEKLIEGAPMMRKELFDGGALVAIFHLPPGRVVGEIEQMVTENAYYKAIAAEGYQTDQEVKRELFAYIVNLPEVREIWGREYVNPETINLFRQEEDADDEVIRRDILHALENATAASYLGESLLQAAEFSTNVQTLHERQAARVGFVSRFSQALSQRPQEVLSWLEQEFNEDGKKNKRKLGALLFPEVAMLRGCEQDSTYHSEGDVWVHTRKLFESADELGIPLTNDLAVAILYHDIGKPQSQSIDADRIRFIGHEDAGVLLFTDIAERMGMREVEELDIDEVVRAIKHHGDFYKAYQNVDISLFQVRNLLPNGEDDLLYQLVRCDDKASVPLQQRDSNDMFNRIEEHINVIGVEGGRPEIFDSLLESDVVSEMFGAGKLSDKANVLYQVYTDLLRSGEISFDMPSEDALERLQRGFLMSERKWTSNYVRRVLAPGARFIEKGIMGKRIGEIQNQIIEAIMGGEIVTVEDFDSILSEL</sequence>
<dbReference type="EMBL" id="JAGQKZ010000013">
    <property type="protein sequence ID" value="MCA9391981.1"/>
    <property type="molecule type" value="Genomic_DNA"/>
</dbReference>
<proteinExistence type="inferred from homology"/>
<accession>A0A955LKG2</accession>
<evidence type="ECO:0000313" key="13">
    <source>
        <dbReference type="Proteomes" id="UP000751518"/>
    </source>
</evidence>
<dbReference type="PANTHER" id="PTHR47545">
    <property type="entry name" value="MULTIFUNCTIONAL CCA PROTEIN"/>
    <property type="match status" value="1"/>
</dbReference>
<dbReference type="GO" id="GO:0016779">
    <property type="term" value="F:nucleotidyltransferase activity"/>
    <property type="evidence" value="ECO:0007669"/>
    <property type="project" value="UniProtKB-KW"/>
</dbReference>
<feature type="domain" description="Poly A polymerase head" evidence="10">
    <location>
        <begin position="61"/>
        <end position="225"/>
    </location>
</feature>
<dbReference type="PANTHER" id="PTHR47545:SF1">
    <property type="entry name" value="MULTIFUNCTIONAL CCA PROTEIN"/>
    <property type="match status" value="1"/>
</dbReference>
<evidence type="ECO:0000256" key="8">
    <source>
        <dbReference type="ARBA" id="ARBA00022884"/>
    </source>
</evidence>
<reference evidence="12" key="1">
    <citation type="submission" date="2020-04" db="EMBL/GenBank/DDBJ databases">
        <authorList>
            <person name="Zhang T."/>
        </authorList>
    </citation>
    <scope>NUCLEOTIDE SEQUENCE</scope>
    <source>
        <strain evidence="12">HKST-UBA03</strain>
    </source>
</reference>
<protein>
    <submittedName>
        <fullName evidence="12">HD domain-containing protein</fullName>
    </submittedName>
</protein>
<evidence type="ECO:0000259" key="11">
    <source>
        <dbReference type="Pfam" id="PF01966"/>
    </source>
</evidence>
<dbReference type="GO" id="GO:0003723">
    <property type="term" value="F:RNA binding"/>
    <property type="evidence" value="ECO:0007669"/>
    <property type="project" value="UniProtKB-KW"/>
</dbReference>
<dbReference type="SUPFAM" id="SSF81891">
    <property type="entry name" value="Poly A polymerase C-terminal region-like"/>
    <property type="match status" value="1"/>
</dbReference>
<comment type="caution">
    <text evidence="12">The sequence shown here is derived from an EMBL/GenBank/DDBJ whole genome shotgun (WGS) entry which is preliminary data.</text>
</comment>
<dbReference type="InterPro" id="IPR050124">
    <property type="entry name" value="tRNA_CCA-adding_enzyme"/>
</dbReference>
<dbReference type="AlphaFoldDB" id="A0A955LKG2"/>
<evidence type="ECO:0000256" key="1">
    <source>
        <dbReference type="ARBA" id="ARBA00022679"/>
    </source>
</evidence>
<evidence type="ECO:0000256" key="7">
    <source>
        <dbReference type="ARBA" id="ARBA00022842"/>
    </source>
</evidence>
<evidence type="ECO:0000259" key="10">
    <source>
        <dbReference type="Pfam" id="PF01743"/>
    </source>
</evidence>
<dbReference type="SUPFAM" id="SSF109604">
    <property type="entry name" value="HD-domain/PDEase-like"/>
    <property type="match status" value="1"/>
</dbReference>
<dbReference type="GO" id="GO:0008033">
    <property type="term" value="P:tRNA processing"/>
    <property type="evidence" value="ECO:0007669"/>
    <property type="project" value="UniProtKB-KW"/>
</dbReference>
<dbReference type="GO" id="GO:0005524">
    <property type="term" value="F:ATP binding"/>
    <property type="evidence" value="ECO:0007669"/>
    <property type="project" value="UniProtKB-KW"/>
</dbReference>
<evidence type="ECO:0000256" key="4">
    <source>
        <dbReference type="ARBA" id="ARBA00022723"/>
    </source>
</evidence>
<dbReference type="Pfam" id="PF01966">
    <property type="entry name" value="HD"/>
    <property type="match status" value="1"/>
</dbReference>
<keyword evidence="5" id="KW-0547">Nucleotide-binding</keyword>
<gene>
    <name evidence="12" type="ORF">KC614_02140</name>
</gene>
<comment type="similarity">
    <text evidence="9">Belongs to the tRNA nucleotidyltransferase/poly(A) polymerase family.</text>
</comment>
<dbReference type="SUPFAM" id="SSF81301">
    <property type="entry name" value="Nucleotidyltransferase"/>
    <property type="match status" value="1"/>
</dbReference>
<keyword evidence="3" id="KW-0548">Nucleotidyltransferase</keyword>
<reference evidence="12" key="2">
    <citation type="journal article" date="2021" name="Microbiome">
        <title>Successional dynamics and alternative stable states in a saline activated sludge microbial community over 9 years.</title>
        <authorList>
            <person name="Wang Y."/>
            <person name="Ye J."/>
            <person name="Ju F."/>
            <person name="Liu L."/>
            <person name="Boyd J.A."/>
            <person name="Deng Y."/>
            <person name="Parks D.H."/>
            <person name="Jiang X."/>
            <person name="Yin X."/>
            <person name="Woodcroft B.J."/>
            <person name="Tyson G.W."/>
            <person name="Hugenholtz P."/>
            <person name="Polz M.F."/>
            <person name="Zhang T."/>
        </authorList>
    </citation>
    <scope>NUCLEOTIDE SEQUENCE</scope>
    <source>
        <strain evidence="12">HKST-UBA03</strain>
    </source>
</reference>
<evidence type="ECO:0000256" key="6">
    <source>
        <dbReference type="ARBA" id="ARBA00022840"/>
    </source>
</evidence>
<dbReference type="InterPro" id="IPR043519">
    <property type="entry name" value="NT_sf"/>
</dbReference>
<keyword evidence="4" id="KW-0479">Metal-binding</keyword>
<name>A0A955LKG2_UNCKA</name>
<feature type="domain" description="HD" evidence="11">
    <location>
        <begin position="747"/>
        <end position="828"/>
    </location>
</feature>
<dbReference type="GO" id="GO:0046872">
    <property type="term" value="F:metal ion binding"/>
    <property type="evidence" value="ECO:0007669"/>
    <property type="project" value="UniProtKB-KW"/>
</dbReference>
<keyword evidence="8 9" id="KW-0694">RNA-binding</keyword>
<evidence type="ECO:0000256" key="5">
    <source>
        <dbReference type="ARBA" id="ARBA00022741"/>
    </source>
</evidence>
<evidence type="ECO:0000313" key="12">
    <source>
        <dbReference type="EMBL" id="MCA9391981.1"/>
    </source>
</evidence>
<evidence type="ECO:0000256" key="2">
    <source>
        <dbReference type="ARBA" id="ARBA00022694"/>
    </source>
</evidence>
<evidence type="ECO:0000256" key="9">
    <source>
        <dbReference type="RuleBase" id="RU003953"/>
    </source>
</evidence>
<keyword evidence="6" id="KW-0067">ATP-binding</keyword>
<keyword evidence="7" id="KW-0460">Magnesium</keyword>
<organism evidence="12 13">
    <name type="scientific">candidate division WWE3 bacterium</name>
    <dbReference type="NCBI Taxonomy" id="2053526"/>
    <lineage>
        <taxon>Bacteria</taxon>
        <taxon>Katanobacteria</taxon>
    </lineage>
</organism>